<dbReference type="PANTHER" id="PTHR15503:SF45">
    <property type="entry name" value="RNA-DIRECTED DNA POLYMERASE HOMOLOG"/>
    <property type="match status" value="1"/>
</dbReference>
<dbReference type="Pfam" id="PF08284">
    <property type="entry name" value="RVP_2"/>
    <property type="match status" value="1"/>
</dbReference>
<dbReference type="AlphaFoldDB" id="A0A6L2MU21"/>
<dbReference type="GO" id="GO:0003964">
    <property type="term" value="F:RNA-directed DNA polymerase activity"/>
    <property type="evidence" value="ECO:0007669"/>
    <property type="project" value="UniProtKB-KW"/>
</dbReference>
<gene>
    <name evidence="3" type="ORF">Tci_049464</name>
</gene>
<dbReference type="Pfam" id="PF03732">
    <property type="entry name" value="Retrotrans_gag"/>
    <property type="match status" value="1"/>
</dbReference>
<dbReference type="SUPFAM" id="SSF50630">
    <property type="entry name" value="Acid proteases"/>
    <property type="match status" value="1"/>
</dbReference>
<feature type="region of interest" description="Disordered" evidence="1">
    <location>
        <begin position="1"/>
        <end position="34"/>
    </location>
</feature>
<evidence type="ECO:0000256" key="1">
    <source>
        <dbReference type="SAM" id="MobiDB-lite"/>
    </source>
</evidence>
<keyword evidence="3" id="KW-0695">RNA-directed DNA polymerase</keyword>
<reference evidence="3" key="1">
    <citation type="journal article" date="2019" name="Sci. Rep.">
        <title>Draft genome of Tanacetum cinerariifolium, the natural source of mosquito coil.</title>
        <authorList>
            <person name="Yamashiro T."/>
            <person name="Shiraishi A."/>
            <person name="Satake H."/>
            <person name="Nakayama K."/>
        </authorList>
    </citation>
    <scope>NUCLEOTIDE SEQUENCE</scope>
</reference>
<organism evidence="3">
    <name type="scientific">Tanacetum cinerariifolium</name>
    <name type="common">Dalmatian daisy</name>
    <name type="synonym">Chrysanthemum cinerariifolium</name>
    <dbReference type="NCBI Taxonomy" id="118510"/>
    <lineage>
        <taxon>Eukaryota</taxon>
        <taxon>Viridiplantae</taxon>
        <taxon>Streptophyta</taxon>
        <taxon>Embryophyta</taxon>
        <taxon>Tracheophyta</taxon>
        <taxon>Spermatophyta</taxon>
        <taxon>Magnoliopsida</taxon>
        <taxon>eudicotyledons</taxon>
        <taxon>Gunneridae</taxon>
        <taxon>Pentapetalae</taxon>
        <taxon>asterids</taxon>
        <taxon>campanulids</taxon>
        <taxon>Asterales</taxon>
        <taxon>Asteraceae</taxon>
        <taxon>Asteroideae</taxon>
        <taxon>Anthemideae</taxon>
        <taxon>Anthemidinae</taxon>
        <taxon>Tanacetum</taxon>
    </lineage>
</organism>
<protein>
    <submittedName>
        <fullName evidence="3">Putative reverse transcriptase domain-containing protein</fullName>
    </submittedName>
</protein>
<keyword evidence="3" id="KW-0808">Transferase</keyword>
<feature type="domain" description="Retrotransposon gag" evidence="2">
    <location>
        <begin position="153"/>
        <end position="239"/>
    </location>
</feature>
<dbReference type="Gene3D" id="2.40.70.10">
    <property type="entry name" value="Acid Proteases"/>
    <property type="match status" value="1"/>
</dbReference>
<dbReference type="InterPro" id="IPR032567">
    <property type="entry name" value="RTL1-rel"/>
</dbReference>
<feature type="compositionally biased region" description="Polar residues" evidence="1">
    <location>
        <begin position="1"/>
        <end position="18"/>
    </location>
</feature>
<keyword evidence="3" id="KW-0548">Nucleotidyltransferase</keyword>
<comment type="caution">
    <text evidence="3">The sequence shown here is derived from an EMBL/GenBank/DDBJ whole genome shotgun (WGS) entry which is preliminary data.</text>
</comment>
<dbReference type="PANTHER" id="PTHR15503">
    <property type="entry name" value="LDOC1 RELATED"/>
    <property type="match status" value="1"/>
</dbReference>
<dbReference type="InterPro" id="IPR005162">
    <property type="entry name" value="Retrotrans_gag_dom"/>
</dbReference>
<sequence length="579" mass="65514">MRTHSSSNLVGETSTNLNPKGRNRRRSKQRVEPFSLEETPVVTMTDQRTMTELLRAPTEGYAEAIVVPPISAKIMPPKFAPMTQAAIRRMIRDSVDVTIIAKLARQANVRNDASGSGPVRGQDAAPAVRECTFSGFMKYNHAIFREGKKVKFSVATLKGPALTWWKTKVATMGLETMNQMPWTKMKQLMTMEFFVIEEVQRMEHELWNLKVKEYDVVAYTQRFNELDLMCPRMVEPEIAKSKEIRELWLPLLLMESFLCVNDILLAMLASVRSSVTSVEMLGIRQGHTRNRCPNKVKPVEVGEARGRAYAIKDAEPQGPNVVTGTFLLNNRYAFVLINSGSDRSFLDTRFSAMLDIDPIKIGACYEVKLVDGRVASTNTILKGYTLNLVNHMFEIDLMPIELGTFGVIIGMDWLVKHDAVIVCDKKVVRIPYGNEMLIVKSNKGVSRLNVILCIKAYVPVIRDFSEVFPEEFPGLPPPRQVEFQIDLVAGAAPVARAPYRLIPSEMKELPVQLQELLKKGFIQEHEKHLKIILELLKKERLYAKFLKWGFWLDSVQSLGHMIDRSGVHVDPAKIKAIKS</sequence>
<dbReference type="SUPFAM" id="SSF56672">
    <property type="entry name" value="DNA/RNA polymerases"/>
    <property type="match status" value="1"/>
</dbReference>
<dbReference type="Gene3D" id="3.10.10.10">
    <property type="entry name" value="HIV Type 1 Reverse Transcriptase, subunit A, domain 1"/>
    <property type="match status" value="1"/>
</dbReference>
<dbReference type="InterPro" id="IPR021109">
    <property type="entry name" value="Peptidase_aspartic_dom_sf"/>
</dbReference>
<name>A0A6L2MU21_TANCI</name>
<dbReference type="CDD" id="cd00303">
    <property type="entry name" value="retropepsin_like"/>
    <property type="match status" value="1"/>
</dbReference>
<dbReference type="InterPro" id="IPR043502">
    <property type="entry name" value="DNA/RNA_pol_sf"/>
</dbReference>
<accession>A0A6L2MU21</accession>
<proteinExistence type="predicted"/>
<evidence type="ECO:0000313" key="3">
    <source>
        <dbReference type="EMBL" id="GEU77486.1"/>
    </source>
</evidence>
<evidence type="ECO:0000259" key="2">
    <source>
        <dbReference type="Pfam" id="PF03732"/>
    </source>
</evidence>
<dbReference type="EMBL" id="BKCJ010007484">
    <property type="protein sequence ID" value="GEU77486.1"/>
    <property type="molecule type" value="Genomic_DNA"/>
</dbReference>